<comment type="caution">
    <text evidence="3">The sequence shown here is derived from an EMBL/GenBank/DDBJ whole genome shotgun (WGS) entry which is preliminary data.</text>
</comment>
<reference evidence="3" key="2">
    <citation type="submission" date="2020-09" db="EMBL/GenBank/DDBJ databases">
        <authorList>
            <person name="Sun Q."/>
            <person name="Ohkuma M."/>
        </authorList>
    </citation>
    <scope>NUCLEOTIDE SEQUENCE</scope>
    <source>
        <strain evidence="3">JCM 16108</strain>
    </source>
</reference>
<dbReference type="OrthoDB" id="203750at2157"/>
<dbReference type="Proteomes" id="UP000614609">
    <property type="component" value="Unassembled WGS sequence"/>
</dbReference>
<proteinExistence type="predicted"/>
<gene>
    <name evidence="3" type="ORF">GCM10009017_10580</name>
    <name evidence="4" type="ORF">J2752_001512</name>
</gene>
<dbReference type="Proteomes" id="UP000765891">
    <property type="component" value="Unassembled WGS sequence"/>
</dbReference>
<feature type="transmembrane region" description="Helical" evidence="2">
    <location>
        <begin position="78"/>
        <end position="102"/>
    </location>
</feature>
<dbReference type="EMBL" id="BMOO01000002">
    <property type="protein sequence ID" value="GGM62377.1"/>
    <property type="molecule type" value="Genomic_DNA"/>
</dbReference>
<keyword evidence="2" id="KW-0472">Membrane</keyword>
<protein>
    <submittedName>
        <fullName evidence="3">Uncharacterized protein</fullName>
    </submittedName>
</protein>
<evidence type="ECO:0000256" key="1">
    <source>
        <dbReference type="SAM" id="MobiDB-lite"/>
    </source>
</evidence>
<keyword evidence="5" id="KW-1185">Reference proteome</keyword>
<feature type="region of interest" description="Disordered" evidence="1">
    <location>
        <begin position="527"/>
        <end position="547"/>
    </location>
</feature>
<evidence type="ECO:0000313" key="5">
    <source>
        <dbReference type="Proteomes" id="UP000614609"/>
    </source>
</evidence>
<reference evidence="4" key="3">
    <citation type="submission" date="2021-03" db="EMBL/GenBank/DDBJ databases">
        <title>Genomic Encyclopedia of Type Strains, Phase IV (KMG-IV): sequencing the most valuable type-strain genomes for metagenomic binning, comparative biology and taxonomic classification.</title>
        <authorList>
            <person name="Goeker M."/>
        </authorList>
    </citation>
    <scope>NUCLEOTIDE SEQUENCE</scope>
    <source>
        <strain evidence="4">DSM 22443</strain>
    </source>
</reference>
<reference evidence="3" key="1">
    <citation type="journal article" date="2014" name="Int. J. Syst. Evol. Microbiol.">
        <title>Complete genome sequence of Corynebacterium casei LMG S-19264T (=DSM 44701T), isolated from a smear-ripened cheese.</title>
        <authorList>
            <consortium name="US DOE Joint Genome Institute (JGI-PGF)"/>
            <person name="Walter F."/>
            <person name="Albersmeier A."/>
            <person name="Kalinowski J."/>
            <person name="Ruckert C."/>
        </authorList>
    </citation>
    <scope>NUCLEOTIDE SEQUENCE</scope>
    <source>
        <strain evidence="3">JCM 16108</strain>
    </source>
</reference>
<accession>A0A830FYN9</accession>
<feature type="transmembrane region" description="Helical" evidence="2">
    <location>
        <begin position="21"/>
        <end position="39"/>
    </location>
</feature>
<feature type="compositionally biased region" description="Low complexity" evidence="1">
    <location>
        <begin position="529"/>
        <end position="547"/>
    </location>
</feature>
<keyword evidence="2" id="KW-1133">Transmembrane helix</keyword>
<organism evidence="3 5">
    <name type="scientific">Halarchaeum rubridurum</name>
    <dbReference type="NCBI Taxonomy" id="489911"/>
    <lineage>
        <taxon>Archaea</taxon>
        <taxon>Methanobacteriati</taxon>
        <taxon>Methanobacteriota</taxon>
        <taxon>Stenosarchaea group</taxon>
        <taxon>Halobacteria</taxon>
        <taxon>Halobacteriales</taxon>
        <taxon>Halobacteriaceae</taxon>
    </lineage>
</organism>
<keyword evidence="2" id="KW-0812">Transmembrane</keyword>
<feature type="transmembrane region" description="Helical" evidence="2">
    <location>
        <begin position="45"/>
        <end position="66"/>
    </location>
</feature>
<evidence type="ECO:0000256" key="2">
    <source>
        <dbReference type="SAM" id="Phobius"/>
    </source>
</evidence>
<dbReference type="AlphaFoldDB" id="A0A830FYN9"/>
<name>A0A830FYN9_9EURY</name>
<dbReference type="EMBL" id="JAGGKO010000002">
    <property type="protein sequence ID" value="MBP1954600.1"/>
    <property type="molecule type" value="Genomic_DNA"/>
</dbReference>
<evidence type="ECO:0000313" key="3">
    <source>
        <dbReference type="EMBL" id="GGM62377.1"/>
    </source>
</evidence>
<dbReference type="RefSeq" id="WP_188870601.1">
    <property type="nucleotide sequence ID" value="NZ_BMOO01000002.1"/>
</dbReference>
<sequence length="547" mass="58899">MSSRGPDTDPDPFRIESDVERWQVVAGALVAVVFGILSFPSVHGALYGLLVGTPALLQWGLVALVLGAVGYRRRSRPLVMAALAVFVVLGLFAGPVVGGIYAHEDVADEMSADAAQLDTLPNTSADNVRMLPRSVADNYAQSSMQYPQYRLTGSDITYRNGTYEWSYGVVPDAFLVSVLGNQRGAMYVNMTTTDKDITTEETRFENGRGQLFFDSYRYKSVLSAPLERHDWETTFNARANGTSYIAHSTTTYEWKVRFFPLPQLYAVPQFGGVEVMRPDGSISHLTPAEADASALLDGQNVYPYSLSTYRVRSMQYVHGPLNKWFWKEDVLTVAELPEGGNEWPLVVPTDTQNGLTYFVATEPTGSGNGVYQIWTFDGQTGEVGVQQYDDAQIGPQRAIDFVSRNPEVNRLSNARAVSPIPIVKGDALYWHVKVVPRSDSGVTYTAFVNAGTGNVTILEGDRPVYAFMTAAEVDAVEGGAGGSDGPASTASDTTVRVVVTDADGTITGTQNITVPEGGDVQLTVENRADGNASANGTASADGDAAAA</sequence>
<evidence type="ECO:0000313" key="4">
    <source>
        <dbReference type="EMBL" id="MBP1954600.1"/>
    </source>
</evidence>